<comment type="caution">
    <text evidence="2">The sequence shown here is derived from an EMBL/GenBank/DDBJ whole genome shotgun (WGS) entry which is preliminary data.</text>
</comment>
<proteinExistence type="predicted"/>
<reference evidence="2 3" key="1">
    <citation type="submission" date="2015-01" db="EMBL/GenBank/DDBJ databases">
        <title>Evolution of Trichinella species and genotypes.</title>
        <authorList>
            <person name="Korhonen P.K."/>
            <person name="Edoardo P."/>
            <person name="Giuseppe L.R."/>
            <person name="Gasser R.B."/>
        </authorList>
    </citation>
    <scope>NUCLEOTIDE SEQUENCE [LARGE SCALE GENOMIC DNA]</scope>
    <source>
        <strain evidence="2">ISS1980</strain>
    </source>
</reference>
<dbReference type="AlphaFoldDB" id="A0A0V1MH28"/>
<organism evidence="2 3">
    <name type="scientific">Trichinella papuae</name>
    <dbReference type="NCBI Taxonomy" id="268474"/>
    <lineage>
        <taxon>Eukaryota</taxon>
        <taxon>Metazoa</taxon>
        <taxon>Ecdysozoa</taxon>
        <taxon>Nematoda</taxon>
        <taxon>Enoplea</taxon>
        <taxon>Dorylaimia</taxon>
        <taxon>Trichinellida</taxon>
        <taxon>Trichinellidae</taxon>
        <taxon>Trichinella</taxon>
    </lineage>
</organism>
<dbReference type="STRING" id="268474.A0A0V1MH28"/>
<name>A0A0V1MH28_9BILA</name>
<dbReference type="PROSITE" id="PS50948">
    <property type="entry name" value="PAN"/>
    <property type="match status" value="3"/>
</dbReference>
<feature type="domain" description="Apple" evidence="1">
    <location>
        <begin position="12"/>
        <end position="90"/>
    </location>
</feature>
<gene>
    <name evidence="2" type="ORF">T10_2446</name>
</gene>
<protein>
    <recommendedName>
        <fullName evidence="1">Apple domain-containing protein</fullName>
    </recommendedName>
</protein>
<evidence type="ECO:0000259" key="1">
    <source>
        <dbReference type="PROSITE" id="PS50948"/>
    </source>
</evidence>
<evidence type="ECO:0000313" key="3">
    <source>
        <dbReference type="Proteomes" id="UP000054843"/>
    </source>
</evidence>
<sequence>MRYYLKETGEICVLEFYNLTRLSGFDLFELLENVENIKSCIYACRRKYETHLCLAINYTMKKQCILFKKESIPTVYIVEPQSVFAEILLCEEGTLTCKSTLFAAYLNDAQMTCILDERKVNSSLLQSVDIQTVLGKSFEECITMCYLLPPDKKCNAVKYFQTLMKCYLFAIHINVTELEAEDESFAVTYIYGCTKGSYYLHEIGNYSKLVFGGTFISLQARTLDKKFIIERRPIVDSMHSKILLNDQTESIVSCIVSCYVMRIGCNAVLYNTRAGWCTLLKHETPTLPVTVEQYERRLMFLLHLTLPWDVKVNSIIIKVTHNISYELRAESRATTETRAVTDPRTEQRGQTSTVLYVHLYRYLEICEINVIHNRIIENVTSIQMISNVRSVNKCLHFCRPWLRQLFYCAIIYTRHNYQCELLIRNTERSNAYFVDGENNLIELLNCYPDRQSERRNNPPPMQYYLKETGEICVLEFYNSTQLSGFNPIETLENVGNIKSCIYACRQLCHEDFCQAISYTTKKQCTLLRKVSYRLLYNVESQSLFAEILFCEPGTFMTCVLDQLKLSSSSLVLYEMRILWGKSFDECILMCNSLRPENKCNAIKYYQNLKKCYLLAAHINSITTETQHGSYNVIIIYGCLKGSYYLHEIENYSMLLLGGTFISLQIEILNKTLIIERRPTVDSIHSKIIENDQKQCTADCLVTCYAKSWQTGCNAVVYNNRTSLCTLLKHETPTPPITFIHHEMTLMLLLHLTLPWDVKVNSVAIKTTHNISYELISESRATIDSEGISGPSTEQAERTSTEAFVHLYRYMEICKINKNRKCNKRSNNTKRPISKQMPTFLSTMASHNYKCELLKRNTERSSTRFVDGESNFIELLNCHADRQSERRNNPSPMRYYLKKTGEICVLEFFNATQLSGFTPIETLENVENIKSCIYACRLRYSSYICLAINYTMKKQCTLLRHKSNNDIYNVESQSLFAEILFCEPGTFVDEIYNF</sequence>
<evidence type="ECO:0000313" key="2">
    <source>
        <dbReference type="EMBL" id="KRZ70957.1"/>
    </source>
</evidence>
<dbReference type="Proteomes" id="UP000054843">
    <property type="component" value="Unassembled WGS sequence"/>
</dbReference>
<accession>A0A0V1MH28</accession>
<keyword evidence="3" id="KW-1185">Reference proteome</keyword>
<dbReference type="OrthoDB" id="5918312at2759"/>
<feature type="domain" description="Apple" evidence="1">
    <location>
        <begin position="472"/>
        <end position="550"/>
    </location>
</feature>
<dbReference type="InterPro" id="IPR003609">
    <property type="entry name" value="Pan_app"/>
</dbReference>
<feature type="domain" description="Apple" evidence="1">
    <location>
        <begin position="903"/>
        <end position="981"/>
    </location>
</feature>
<dbReference type="SMART" id="SM00473">
    <property type="entry name" value="PAN_AP"/>
    <property type="match status" value="5"/>
</dbReference>
<dbReference type="EMBL" id="JYDO01000105">
    <property type="protein sequence ID" value="KRZ70957.1"/>
    <property type="molecule type" value="Genomic_DNA"/>
</dbReference>